<proteinExistence type="predicted"/>
<comment type="caution">
    <text evidence="1">The sequence shown here is derived from an EMBL/GenBank/DDBJ whole genome shotgun (WGS) entry which is preliminary data.</text>
</comment>
<evidence type="ECO:0000313" key="2">
    <source>
        <dbReference type="Proteomes" id="UP000031575"/>
    </source>
</evidence>
<dbReference type="HOGENOM" id="CLU_2211677_0_0_1"/>
<protein>
    <submittedName>
        <fullName evidence="1">Uncharacterized protein</fullName>
    </submittedName>
</protein>
<accession>A0A0C2INC9</accession>
<dbReference type="AlphaFoldDB" id="A0A0C2INC9"/>
<keyword evidence="2" id="KW-1185">Reference proteome</keyword>
<organism evidence="1 2">
    <name type="scientific">Sporothrix brasiliensis 5110</name>
    <dbReference type="NCBI Taxonomy" id="1398154"/>
    <lineage>
        <taxon>Eukaryota</taxon>
        <taxon>Fungi</taxon>
        <taxon>Dikarya</taxon>
        <taxon>Ascomycota</taxon>
        <taxon>Pezizomycotina</taxon>
        <taxon>Sordariomycetes</taxon>
        <taxon>Sordariomycetidae</taxon>
        <taxon>Ophiostomatales</taxon>
        <taxon>Ophiostomataceae</taxon>
        <taxon>Sporothrix</taxon>
    </lineage>
</organism>
<dbReference type="RefSeq" id="XP_040618546.1">
    <property type="nucleotide sequence ID" value="XM_040767189.1"/>
</dbReference>
<evidence type="ECO:0000313" key="1">
    <source>
        <dbReference type="EMBL" id="KIH90536.1"/>
    </source>
</evidence>
<dbReference type="EMBL" id="AWTV01000008">
    <property type="protein sequence ID" value="KIH90536.1"/>
    <property type="molecule type" value="Genomic_DNA"/>
</dbReference>
<gene>
    <name evidence="1" type="ORF">SPBR_09063</name>
</gene>
<dbReference type="GeneID" id="63682110"/>
<dbReference type="Proteomes" id="UP000031575">
    <property type="component" value="Unassembled WGS sequence"/>
</dbReference>
<reference evidence="1 2" key="1">
    <citation type="journal article" date="2014" name="BMC Genomics">
        <title>Comparative genomics of the major fungal agents of human and animal Sporotrichosis: Sporothrix schenckii and Sporothrix brasiliensis.</title>
        <authorList>
            <person name="Teixeira M.M."/>
            <person name="de Almeida L.G."/>
            <person name="Kubitschek-Barreira P."/>
            <person name="Alves F.L."/>
            <person name="Kioshima E.S."/>
            <person name="Abadio A.K."/>
            <person name="Fernandes L."/>
            <person name="Derengowski L.S."/>
            <person name="Ferreira K.S."/>
            <person name="Souza R.C."/>
            <person name="Ruiz J.C."/>
            <person name="de Andrade N.C."/>
            <person name="Paes H.C."/>
            <person name="Nicola A.M."/>
            <person name="Albuquerque P."/>
            <person name="Gerber A.L."/>
            <person name="Martins V.P."/>
            <person name="Peconick L.D."/>
            <person name="Neto A.V."/>
            <person name="Chaucanez C.B."/>
            <person name="Silva P.A."/>
            <person name="Cunha O.L."/>
            <person name="de Oliveira F.F."/>
            <person name="dos Santos T.C."/>
            <person name="Barros A.L."/>
            <person name="Soares M.A."/>
            <person name="de Oliveira L.M."/>
            <person name="Marini M.M."/>
            <person name="Villalobos-Duno H."/>
            <person name="Cunha M.M."/>
            <person name="de Hoog S."/>
            <person name="da Silveira J.F."/>
            <person name="Henrissat B."/>
            <person name="Nino-Vega G.A."/>
            <person name="Cisalpino P.S."/>
            <person name="Mora-Montes H.M."/>
            <person name="Almeida S.R."/>
            <person name="Stajich J.E."/>
            <person name="Lopes-Bezerra L.M."/>
            <person name="Vasconcelos A.T."/>
            <person name="Felipe M.S."/>
        </authorList>
    </citation>
    <scope>NUCLEOTIDE SEQUENCE [LARGE SCALE GENOMIC DNA]</scope>
    <source>
        <strain evidence="1 2">5110</strain>
    </source>
</reference>
<dbReference type="VEuPathDB" id="FungiDB:SPBR_09063"/>
<sequence>MNTQSIPLGSSTAPTICRKSLPLPCLRAPRGLCSSLEHTDRHGPVYRSQSLVQGSQNQGHFKVVMNIFGRTLTGDVDEKMAVRITAEVRLGPDRHVRTKGPLAPAPS</sequence>
<name>A0A0C2INC9_9PEZI</name>